<name>A0ABY7T3N4_9SPHI</name>
<proteinExistence type="predicted"/>
<protein>
    <recommendedName>
        <fullName evidence="3">Muconolactone delta-isomerase</fullName>
    </recommendedName>
</protein>
<sequence length="113" mass="12210">MSTQEQNPLAIAISKVIAIGSLNEKALQTDKAERFAILQREVPATVQLYLGGKIDNWFAKVDGTGVIFIMNVTTVEEAHTLLEALPLGVAGLMEFNLIPVGPLSPLRLLLNQA</sequence>
<evidence type="ECO:0000313" key="2">
    <source>
        <dbReference type="Proteomes" id="UP001216139"/>
    </source>
</evidence>
<gene>
    <name evidence="1" type="ORF">PQO05_20150</name>
</gene>
<keyword evidence="2" id="KW-1185">Reference proteome</keyword>
<dbReference type="RefSeq" id="WP_273629243.1">
    <property type="nucleotide sequence ID" value="NZ_CP117167.1"/>
</dbReference>
<evidence type="ECO:0000313" key="1">
    <source>
        <dbReference type="EMBL" id="WCT11054.1"/>
    </source>
</evidence>
<accession>A0ABY7T3N4</accession>
<dbReference type="Gene3D" id="3.30.70.1060">
    <property type="entry name" value="Dimeric alpha+beta barrel"/>
    <property type="match status" value="1"/>
</dbReference>
<dbReference type="Proteomes" id="UP001216139">
    <property type="component" value="Chromosome"/>
</dbReference>
<evidence type="ECO:0008006" key="3">
    <source>
        <dbReference type="Google" id="ProtNLM"/>
    </source>
</evidence>
<organism evidence="1 2">
    <name type="scientific">Mucilaginibacter jinjuensis</name>
    <dbReference type="NCBI Taxonomy" id="1176721"/>
    <lineage>
        <taxon>Bacteria</taxon>
        <taxon>Pseudomonadati</taxon>
        <taxon>Bacteroidota</taxon>
        <taxon>Sphingobacteriia</taxon>
        <taxon>Sphingobacteriales</taxon>
        <taxon>Sphingobacteriaceae</taxon>
        <taxon>Mucilaginibacter</taxon>
    </lineage>
</organism>
<reference evidence="1 2" key="1">
    <citation type="submission" date="2023-02" db="EMBL/GenBank/DDBJ databases">
        <title>Genome sequence of Mucilaginibacter jinjuensis strain KACC 16571.</title>
        <authorList>
            <person name="Kim S."/>
            <person name="Heo J."/>
            <person name="Kwon S.-W."/>
        </authorList>
    </citation>
    <scope>NUCLEOTIDE SEQUENCE [LARGE SCALE GENOMIC DNA]</scope>
    <source>
        <strain evidence="1 2">KACC 16571</strain>
    </source>
</reference>
<dbReference type="EMBL" id="CP117167">
    <property type="protein sequence ID" value="WCT11054.1"/>
    <property type="molecule type" value="Genomic_DNA"/>
</dbReference>